<dbReference type="InterPro" id="IPR000408">
    <property type="entry name" value="Reg_chr_condens"/>
</dbReference>
<feature type="compositionally biased region" description="Polar residues" evidence="14">
    <location>
        <begin position="2392"/>
        <end position="2401"/>
    </location>
</feature>
<dbReference type="CDD" id="cd12881">
    <property type="entry name" value="SPRY_HERC1"/>
    <property type="match status" value="1"/>
</dbReference>
<organism evidence="17 18">
    <name type="scientific">Crassostrea virginica</name>
    <name type="common">Eastern oyster</name>
    <dbReference type="NCBI Taxonomy" id="6565"/>
    <lineage>
        <taxon>Eukaryota</taxon>
        <taxon>Metazoa</taxon>
        <taxon>Spiralia</taxon>
        <taxon>Lophotrochozoa</taxon>
        <taxon>Mollusca</taxon>
        <taxon>Bivalvia</taxon>
        <taxon>Autobranchia</taxon>
        <taxon>Pteriomorphia</taxon>
        <taxon>Ostreida</taxon>
        <taxon>Ostreoidea</taxon>
        <taxon>Ostreidae</taxon>
        <taxon>Crassostrea</taxon>
    </lineage>
</organism>
<feature type="region of interest" description="Disordered" evidence="14">
    <location>
        <begin position="2772"/>
        <end position="2822"/>
    </location>
</feature>
<feature type="repeat" description="RCC1" evidence="12">
    <location>
        <begin position="586"/>
        <end position="637"/>
    </location>
</feature>
<dbReference type="SMART" id="SM00119">
    <property type="entry name" value="HECTc"/>
    <property type="match status" value="1"/>
</dbReference>
<feature type="compositionally biased region" description="Basic and acidic residues" evidence="14">
    <location>
        <begin position="2133"/>
        <end position="2150"/>
    </location>
</feature>
<feature type="domain" description="B30.2/SPRY" evidence="15">
    <location>
        <begin position="1873"/>
        <end position="2069"/>
    </location>
</feature>
<evidence type="ECO:0000256" key="6">
    <source>
        <dbReference type="ARBA" id="ARBA00022553"/>
    </source>
</evidence>
<dbReference type="SUPFAM" id="SSF56204">
    <property type="entry name" value="Hect, E3 ligase catalytic domain"/>
    <property type="match status" value="1"/>
</dbReference>
<feature type="compositionally biased region" description="Low complexity" evidence="14">
    <location>
        <begin position="1290"/>
        <end position="1299"/>
    </location>
</feature>
<evidence type="ECO:0000259" key="16">
    <source>
        <dbReference type="PROSITE" id="PS50237"/>
    </source>
</evidence>
<dbReference type="PANTHER" id="PTHR22872">
    <property type="entry name" value="BTK-BINDING PROTEIN-RELATED"/>
    <property type="match status" value="1"/>
</dbReference>
<dbReference type="RefSeq" id="XP_022329994.1">
    <property type="nucleotide sequence ID" value="XM_022474286.1"/>
</dbReference>
<dbReference type="SMART" id="SM00449">
    <property type="entry name" value="SPRY"/>
    <property type="match status" value="1"/>
</dbReference>
<feature type="coiled-coil region" evidence="13">
    <location>
        <begin position="937"/>
        <end position="964"/>
    </location>
</feature>
<dbReference type="SUPFAM" id="SSF50978">
    <property type="entry name" value="WD40 repeat-like"/>
    <property type="match status" value="1"/>
</dbReference>
<keyword evidence="5" id="KW-0963">Cytoplasm</keyword>
<dbReference type="PRINTS" id="PR00633">
    <property type="entry name" value="RCCNDNSATION"/>
</dbReference>
<dbReference type="InterPro" id="IPR051625">
    <property type="entry name" value="Signaling_Regulatory_Domain"/>
</dbReference>
<dbReference type="Gene3D" id="3.30.2160.10">
    <property type="entry name" value="Hect, E3 ligase catalytic domain"/>
    <property type="match status" value="1"/>
</dbReference>
<dbReference type="Pfam" id="PF00415">
    <property type="entry name" value="RCC1"/>
    <property type="match status" value="11"/>
</dbReference>
<feature type="compositionally biased region" description="Basic and acidic residues" evidence="14">
    <location>
        <begin position="2781"/>
        <end position="2797"/>
    </location>
</feature>
<dbReference type="EC" id="2.3.2.26" evidence="4"/>
<dbReference type="PROSITE" id="PS50082">
    <property type="entry name" value="WD_REPEATS_2"/>
    <property type="match status" value="2"/>
</dbReference>
<feature type="active site" description="Glycyl thioester intermediate" evidence="10">
    <location>
        <position position="4777"/>
    </location>
</feature>
<feature type="compositionally biased region" description="Basic and acidic residues" evidence="14">
    <location>
        <begin position="1316"/>
        <end position="1328"/>
    </location>
</feature>
<feature type="compositionally biased region" description="Basic and acidic residues" evidence="14">
    <location>
        <begin position="2161"/>
        <end position="2170"/>
    </location>
</feature>
<dbReference type="InterPro" id="IPR035768">
    <property type="entry name" value="SPRY_HERC1"/>
</dbReference>
<feature type="repeat" description="RCC1" evidence="12">
    <location>
        <begin position="428"/>
        <end position="481"/>
    </location>
</feature>
<dbReference type="InterPro" id="IPR001680">
    <property type="entry name" value="WD40_rpt"/>
</dbReference>
<comment type="pathway">
    <text evidence="3">Protein modification; protein ubiquitination.</text>
</comment>
<evidence type="ECO:0000256" key="9">
    <source>
        <dbReference type="ARBA" id="ARBA00022786"/>
    </source>
</evidence>
<dbReference type="Pfam" id="PF00400">
    <property type="entry name" value="WD40"/>
    <property type="match status" value="3"/>
</dbReference>
<reference evidence="18" key="1">
    <citation type="submission" date="2025-08" db="UniProtKB">
        <authorList>
            <consortium name="RefSeq"/>
        </authorList>
    </citation>
    <scope>IDENTIFICATION</scope>
    <source>
        <tissue evidence="18">Whole sample</tissue>
    </source>
</reference>
<feature type="region of interest" description="Disordered" evidence="14">
    <location>
        <begin position="2370"/>
        <end position="2401"/>
    </location>
</feature>
<feature type="repeat" description="RCC1" evidence="12">
    <location>
        <begin position="535"/>
        <end position="584"/>
    </location>
</feature>
<feature type="repeat" description="WD" evidence="11">
    <location>
        <begin position="3706"/>
        <end position="3747"/>
    </location>
</feature>
<evidence type="ECO:0000259" key="15">
    <source>
        <dbReference type="PROSITE" id="PS50188"/>
    </source>
</evidence>
<evidence type="ECO:0000256" key="3">
    <source>
        <dbReference type="ARBA" id="ARBA00004906"/>
    </source>
</evidence>
<feature type="compositionally biased region" description="Polar residues" evidence="14">
    <location>
        <begin position="2648"/>
        <end position="2659"/>
    </location>
</feature>
<feature type="compositionally biased region" description="Polar residues" evidence="14">
    <location>
        <begin position="2572"/>
        <end position="2581"/>
    </location>
</feature>
<accession>A0A8B8DR08</accession>
<feature type="region of interest" description="Disordered" evidence="14">
    <location>
        <begin position="2645"/>
        <end position="2730"/>
    </location>
</feature>
<gene>
    <name evidence="18" type="primary">LOC111128585</name>
</gene>
<proteinExistence type="predicted"/>
<dbReference type="SMART" id="SM00320">
    <property type="entry name" value="WD40"/>
    <property type="match status" value="6"/>
</dbReference>
<keyword evidence="17" id="KW-1185">Reference proteome</keyword>
<dbReference type="GO" id="GO:0061630">
    <property type="term" value="F:ubiquitin protein ligase activity"/>
    <property type="evidence" value="ECO:0007669"/>
    <property type="project" value="UniProtKB-EC"/>
</dbReference>
<feature type="repeat" description="RCC1" evidence="12">
    <location>
        <begin position="4171"/>
        <end position="4222"/>
    </location>
</feature>
<dbReference type="Gene3D" id="3.90.1750.10">
    <property type="entry name" value="Hect, E3 ligase catalytic domains"/>
    <property type="match status" value="1"/>
</dbReference>
<dbReference type="PROSITE" id="PS00626">
    <property type="entry name" value="RCC1_2"/>
    <property type="match status" value="4"/>
</dbReference>
<evidence type="ECO:0000256" key="2">
    <source>
        <dbReference type="ARBA" id="ARBA00004496"/>
    </source>
</evidence>
<feature type="region of interest" description="Disordered" evidence="14">
    <location>
        <begin position="1287"/>
        <end position="1355"/>
    </location>
</feature>
<feature type="region of interest" description="Disordered" evidence="14">
    <location>
        <begin position="2133"/>
        <end position="2179"/>
    </location>
</feature>
<dbReference type="InterPro" id="IPR001870">
    <property type="entry name" value="B30.2/SPRY"/>
</dbReference>
<dbReference type="GO" id="GO:0005737">
    <property type="term" value="C:cytoplasm"/>
    <property type="evidence" value="ECO:0007669"/>
    <property type="project" value="UniProtKB-SubCell"/>
</dbReference>
<evidence type="ECO:0000256" key="1">
    <source>
        <dbReference type="ARBA" id="ARBA00000885"/>
    </source>
</evidence>
<feature type="region of interest" description="Disordered" evidence="14">
    <location>
        <begin position="2565"/>
        <end position="2590"/>
    </location>
</feature>
<feature type="region of interest" description="Disordered" evidence="14">
    <location>
        <begin position="3303"/>
        <end position="3325"/>
    </location>
</feature>
<keyword evidence="6" id="KW-0597">Phosphoprotein</keyword>
<feature type="compositionally biased region" description="Basic and acidic residues" evidence="14">
    <location>
        <begin position="1442"/>
        <end position="1461"/>
    </location>
</feature>
<feature type="compositionally biased region" description="Polar residues" evidence="14">
    <location>
        <begin position="2373"/>
        <end position="2382"/>
    </location>
</feature>
<evidence type="ECO:0000313" key="18">
    <source>
        <dbReference type="RefSeq" id="XP_022329994.1"/>
    </source>
</evidence>
<dbReference type="InterPro" id="IPR000569">
    <property type="entry name" value="HECT_dom"/>
</dbReference>
<dbReference type="Gene3D" id="2.130.10.30">
    <property type="entry name" value="Regulator of chromosome condensation 1/beta-lactamase-inhibitor protein II"/>
    <property type="match status" value="3"/>
</dbReference>
<evidence type="ECO:0000256" key="12">
    <source>
        <dbReference type="PROSITE-ProRule" id="PRU00235"/>
    </source>
</evidence>
<dbReference type="FunFam" id="2.60.120.920:FF:000015">
    <property type="entry name" value="LOW QUALITY PROTEIN: probable E3 ubiquitin-protein ligase HERC1"/>
    <property type="match status" value="1"/>
</dbReference>
<dbReference type="Gene3D" id="2.60.120.920">
    <property type="match status" value="1"/>
</dbReference>
<keyword evidence="7" id="KW-0808">Transferase</keyword>
<dbReference type="PROSITE" id="PS50294">
    <property type="entry name" value="WD_REPEATS_REGION"/>
    <property type="match status" value="2"/>
</dbReference>
<dbReference type="GeneID" id="111128585"/>
<comment type="catalytic activity">
    <reaction evidence="1">
        <text>S-ubiquitinyl-[E2 ubiquitin-conjugating enzyme]-L-cysteine + [acceptor protein]-L-lysine = [E2 ubiquitin-conjugating enzyme]-L-cysteine + N(6)-ubiquitinyl-[acceptor protein]-L-lysine.</text>
        <dbReference type="EC" id="2.3.2.26"/>
    </reaction>
</comment>
<dbReference type="Gene3D" id="2.130.10.10">
    <property type="entry name" value="YVTN repeat-like/Quinoprotein amine dehydrogenase"/>
    <property type="match status" value="1"/>
</dbReference>
<feature type="domain" description="HECT" evidence="16">
    <location>
        <begin position="4467"/>
        <end position="4814"/>
    </location>
</feature>
<feature type="repeat" description="RCC1" evidence="12">
    <location>
        <begin position="689"/>
        <end position="741"/>
    </location>
</feature>
<dbReference type="PROSITE" id="PS50012">
    <property type="entry name" value="RCC1_3"/>
    <property type="match status" value="12"/>
</dbReference>
<evidence type="ECO:0000313" key="17">
    <source>
        <dbReference type="Proteomes" id="UP000694844"/>
    </source>
</evidence>
<feature type="region of interest" description="Disordered" evidence="14">
    <location>
        <begin position="3257"/>
        <end position="3277"/>
    </location>
</feature>
<dbReference type="PROSITE" id="PS50188">
    <property type="entry name" value="B302_SPRY"/>
    <property type="match status" value="1"/>
</dbReference>
<feature type="repeat" description="WD" evidence="11">
    <location>
        <begin position="3389"/>
        <end position="3422"/>
    </location>
</feature>
<dbReference type="PROSITE" id="PS50237">
    <property type="entry name" value="HECT"/>
    <property type="match status" value="1"/>
</dbReference>
<feature type="repeat" description="RCC1" evidence="12">
    <location>
        <begin position="4275"/>
        <end position="4327"/>
    </location>
</feature>
<dbReference type="PANTHER" id="PTHR22872:SF6">
    <property type="entry name" value="E3 UBIQUITIN-PROTEIN LIGASE HERC1-RELATED"/>
    <property type="match status" value="1"/>
</dbReference>
<feature type="compositionally biased region" description="Polar residues" evidence="14">
    <location>
        <begin position="2690"/>
        <end position="2704"/>
    </location>
</feature>
<dbReference type="KEGG" id="cvn:111128585"/>
<dbReference type="Gene3D" id="3.30.2410.10">
    <property type="entry name" value="Hect, E3 ligase catalytic domain"/>
    <property type="match status" value="1"/>
</dbReference>
<dbReference type="CDD" id="cd00078">
    <property type="entry name" value="HECTc"/>
    <property type="match status" value="1"/>
</dbReference>
<dbReference type="Proteomes" id="UP000694844">
    <property type="component" value="Chromosome 4"/>
</dbReference>
<feature type="repeat" description="RCC1" evidence="12">
    <location>
        <begin position="4223"/>
        <end position="4274"/>
    </location>
</feature>
<feature type="repeat" description="RCC1" evidence="12">
    <location>
        <begin position="378"/>
        <end position="427"/>
    </location>
</feature>
<feature type="repeat" description="RCC1" evidence="12">
    <location>
        <begin position="4118"/>
        <end position="4169"/>
    </location>
</feature>
<dbReference type="InterPro" id="IPR043136">
    <property type="entry name" value="B30.2/SPRY_sf"/>
</dbReference>
<feature type="compositionally biased region" description="Polar residues" evidence="14">
    <location>
        <begin position="3267"/>
        <end position="3277"/>
    </location>
</feature>
<dbReference type="Pfam" id="PF00632">
    <property type="entry name" value="HECT"/>
    <property type="match status" value="1"/>
</dbReference>
<evidence type="ECO:0000256" key="11">
    <source>
        <dbReference type="PROSITE-ProRule" id="PRU00221"/>
    </source>
</evidence>
<evidence type="ECO:0000256" key="10">
    <source>
        <dbReference type="PROSITE-ProRule" id="PRU00104"/>
    </source>
</evidence>
<feature type="region of interest" description="Disordered" evidence="14">
    <location>
        <begin position="2415"/>
        <end position="2450"/>
    </location>
</feature>
<name>A0A8B8DR08_CRAVI</name>
<feature type="repeat" description="RCC1" evidence="12">
    <location>
        <begin position="4066"/>
        <end position="4117"/>
    </location>
</feature>
<dbReference type="FunFam" id="3.30.2410.10:FF:000006">
    <property type="entry name" value="probable E3 ubiquitin-protein ligase HERC1 isoform X2"/>
    <property type="match status" value="1"/>
</dbReference>
<dbReference type="OrthoDB" id="239701at2759"/>
<feature type="region of interest" description="Disordered" evidence="14">
    <location>
        <begin position="2849"/>
        <end position="2872"/>
    </location>
</feature>
<dbReference type="InterPro" id="IPR009091">
    <property type="entry name" value="RCC1/BLIP-II"/>
</dbReference>
<feature type="repeat" description="RCC1" evidence="12">
    <location>
        <begin position="638"/>
        <end position="688"/>
    </location>
</feature>
<sequence length="4837" mass="534951">MVDPSQIHLKFGDHFHSSWVSEDCEGIASPSGLDGLFERLISHKEVNLLPQQAISLKGPTLTDYDQEPTTVEEQEHLINALLGHQRNLAKTVSSLSNFSKVLQKRLIVLQRVYQAVSCKHHVQKISPEELPLNTLVTRKSEDDKNNLGLGISQGNDALLELGVKTGINILFSLLRQNWVLAKQTGQFSFCNDIIQTAISVVENFPPLSLSNETKLTPLGVDSLNQINVFLQQAASPNSEADLTGQRLAAELMIALAAQRGSLRYVLGWIEMSMKISVSVAKGKNKDKNAGKINWQAFLKIITDMINPMGNCTGLKSTILQDISADDCGLVSLYYAAVVLLEELYFLASDYASNCCSGPDENCNNSTPHSNANLSGSCGEVYVWGSNCTHQLAEGGQEKITSPKYSAVFTDCQQVEAGQFCTFLIYSDGTVGACGKGSYGRLGLGDSNNCSVPKKPLFEKKCMKKISSSKGSDGHSLALTTGGEVYSWGDGDYGKLGHGTHSTQKIPKLVKGPLVGKIVKSVSAGYRHSAAVTEDGELYTWGDGEFGRLGHDYTSSKNFPTKVQSIESVGMVACGGSHTLAVSQDGKTIWSFGGGENGKLGHGDTNRQLKPKVIEALTGLYIRKVSCGSQSSLAVTSSGQLYAWGCGAILGCGSAEYTALRPRLVEDLQSKRVVDIACGDSHVIALTHESEVYAWGNNAMGQCGQGHAQSPITRPKRVIGLEGVKIHQVSAGTSHSVAWTAVPTDRPVVVWQKPFCVDLQEATFATIRTFLENFCCSFDEENPPAPFHSHREHRHFVQLCLKMLSTHLSLAQVGGLTSSVLGTQAPLLRNLLFRLLDSNIPDHVRETVSEILKVGAPLLLPPLRERMELLHSLLPQGQGRWDSLSRGKQMQLSLILTSLYDNNHISTLLGFTDSAENVASPKPPEGSIDLMLAEILMKTILRNLANETEEALDDLEKNLDVKEFEPKMFMMAFPHLHNLLSSLHKHLLAYCFVQQPWKPHDSPAASLLFKHTSLMCSVTSSLLQKALLLVQNENCNVGVMSAVEDILYNSPAGAMMFHIVNALLLLPLDWISELLPEILPLLSVIDQLCKLLPETESLEAAELEDNQEDVQEKWCWLVDMERTCATLIGQCLGGMLVGDQMSKQEKSCLPWLENPVFGNGAEMSSNHTEEVIHLVLDCISKHQLVGLEDVNLSSDEVMLLEFCCGQKSEATENLWETMQDYAAREDWDTSEISNDEELDTMTRCLLSALLKHCNLVKVALYRRNLPKTLLVIFQYVFRVRSCLMQHHKAKSSPSPQQRQPSLEEGRPNSPEFPESILRNEGKEVERSPEVEQDQEREDVVSDGLGSDDEGTIKDSPQILKETTFEEECKKYQQRCLFLLLGVRPAVTETLSLSHIKKSEESLPDSSRSSEVNTTPDARLKRRGSVPDLSPSSKFILDPTGLLRRSEETRDGTSTPDHHHRDTNVASLQRVKEMLRRLRWQQERSTVPHSHHKSPSIKTFVQQVASDLCKFVCGEKAGNPTLTTESSFSWEVEPGEMARALDDQQKKAESRLRALNQIKELLSTNSAKNESERTPTPSTLLSSAHIQLLMGCFSFGNPKDMALQSAQLYHYQDEIRAAKTEVQQDIQLTVHQIYELLVSALIETDKCTIIKQGETKKLLLWTIFSLTMKYGPSDISLAVSCGLLPLLFKLTLGNSKMTYLMPVPKRCLTLAQFDLILQCSSSNLLNLITLTSGAYCDKLGSGVVQSIVDLLWNQLGHIWSTGNVSNQDIQDSGWQSSLGNFLLFLKRVAAASAIQKHLTSRKWISRILSLTGQFDESGSIVLSNMRSRLIAFSVLEMILSSCGKDTDPNYMQEVVEDLFQCLADNMWKIPQQLELQKAQEKKCGLQWKLSAGADLNLDKEMDLEETKIMMQNATFDIEKCLNCATESPQVLVHSTSGKGYGLGSTAMVSGCYKWKILIVKENKGNEGTCVGVSKWPIRDYTHRTTTDMWLYRAYSGNLYHGGEQAMALNGFTQGDFITVVLDMDAKTLSFGKNGEDPRIAFEDIDASELYPCVMFYSGTPGEKIKMTDMQICEGNKELLPGDPLCAPVTSAVMEANISMMRRLHQNEVWAGAINRKLIDQLTKIKDLEKAHKLDDFAQSSDSKEKKEDDSKPAGEATEQEECPGQKEEKKEPPPQSPQGEVTVDYTDEETMKTLCSQVWPSLVLIGGLDPGLRVGGSCKHKTTSKKGTLMGVSREGSATVKVHWDDGDSTVSDVLLTKIEALEPEPFQANNLSGLNARHLESLMKLACLTEDIPSAFANMYTRRLNSKVQMAKQTEMETARETNALMRKLDEDIARVLEQEQSSYTGVDHNADKKTVKAPLVQLETFDLDGAEDTASSTTSSISPRFPDLAGSEGNSATNNKSNFTAFDEAVDMGRRNNHQGVDFGSSSQESLKEPDPGESSNVLEEPEDHDSLSDFQLMQRSFIQVTALKALNVIIQCNKFTEMLLVPKSDLMADSSKALVDGTVVRRDEDFKCGLRSLMKKMVKIALCNASLLRVFTVSDLERAQSVLYQVLTRKNAEEEAGIPELKAKLNQRGTPANNPSPEVKPRDTSLPFKRIEGDLGSFIIPPPSIPCSLPLDLTEEEIDMSPDSRSNMQQTSILQFLRRANERSSNTSPRNQRNIAPLATVDYSSPPPNEEEETEPPPLPAPRRYSSSVTPSPVWSRMSSAAKKPPHPPVRARSPSPPPPPIAAPLLEMGFSIQAIKKAIRETNVNGREVSASGINTLAMWMLEHPESGAEPAPTKSREMNRRGSLESLDRRGLRRRRPASSQEITTRGGEDAAEDPESFGSLFLRRHRPLTRTRHINLRCIGNLDNDEDDNTRSEMPQPTGEEGLSLSDYYNVSGMNPDSQDSLLRPHSLADLYDNILELQDEIYNQDDSIEDLFNVEHAEHRDTWDLFNALRRELEDQTTVTCELCQQETTNFNRHMRSEHPGCMGSCSQHGYRSNGTYVDGWFGGRCGSGHPFYLMCPDCRERYLEARGNRENLLHSVESSDSQSSLKAPDLLEFSEQACQEPMPMLSEIAQSKPVVEKTDVLMCKIGLTDHKPVPEPVKFSESDPLGSSLLKSASSSGDVLLTLSSFAKGSRPDGRSKTLGEQASHISSGEDRKVSLYRITSTMQIMIARSMVTKVLSVLASSGPNCSLPSALDYIGLSDIMTLVQFMCLCATGKVLYPQNCQPRDSAESLGHLTTAIGTLVQDSPASLKQLIQLCTQELMLAAMGGNRGDVRKKTRSPSPSQPSSMFTVTQSLVTLLTRNKWVSSVSWRTQNVPTSECEDSDPPSSPQSLDQGREDTPLNLINALAACVLSSKLSPLYKQWAVKEFIQCLSSQSPGQADQIVNQVDWGRDMCACPVFKLEAHQNRLAHCVWSSKKNMLATSGYDGTLRVWSLPNRTHQFLQQTCVFNRGDEDCEELNGNLLSSICWSSTGKYLAGAMDNIVNIWTTGGGKGHMDMQPHFVSVLTWPEHKGMVGGCLGLTMDSLLIGRLDGSLAYIDVFDSSSFKRHELEHCYRENVSVTQIAWFEEDRPFAVSYSDGVISLCTKLEIDRPHHTRAYDSPIICMKWDPTGHMLACCADGEPDLKIWTGRKGLSLALRLHHRAEVSSLQWCQTLGKGEDKELLLASGCCDGMVNVWVLNQLTGGESNLTPFNYQADTIQEESEEFCNPEASMSPVLTVQGHVSTITSLVFCPSALMLASGCDRGWLNIWSISDGTLLQTHMENGMVSDLCWYAEHGLAACFSKSKDVVILHYTSDMLEKSRALSVCRRSLKQQGVWGLAQAPFLLSLLEKLPTLLQDQYLYEKPKVVSGQQLVHSSYLQHLAILAVGLELDKPLCHELCAPHNRNSENTRELVIPEWQWLLSFSAAVKSAEALSNRTPFPESFRMLNKDTQSCQDQSWDNGKWDLNMDVQIMNWAMQRPEDWLIGGKCEAFLWGSGRNGQMCEGGRGAFVPVKVPSFACSQQIVCGQNCTFVVQNNGTVLACGEGSYGRLGQGNSDDLHSLTAISSIQGTMDILSFVVTQLATSVGSDGHTLAVTESGEVFSWGDGDYGKLGHGNSDRQRRPRQIEALQGEEVIQLSCGFKHSAVVTADGKLFTFGNGDYGRLGLGTTTNKKLPTRVVALESHQIGYVACGLNHTLCVSADGTNVWAFGDGDFGKLGQGNTVGKHLPTKIKALQGHVIKKVACGTQFSVALSKYGKVFTWGQERLIGQPDSRGGSNSQPQEVTSLAGYFIEDVVCGAEHTLVLNSDGDVWGWGNNSEGQLGLGHTNSPVREPQVVPCLTGKNVRQISAGRTHSAAWTTPCPPQRIPGVPVPLQLGTPDKIPASCSTLRESPIEDIQGRLKLLHHFSDLIYSSWRLLPLTTIVQGEMPHYARGMSGIVDGRLRPLLSPRVFSLPMVRAIGKTMVQGKNYGPPITVKRLSTRGKKCKPVFTQIGQQVIKLRPEELRLPARAWKVKLIGEGADDAGGVFDDTITEMCQELETGIVPYFIPTPNARNESGNNRDRFLLNPARFGEDDLAMFKFLGILFGVAIRTKKPLDLHLAPSVWKLLAGIPLRLEDIEETDHIYIQSLRGILDIHESGVNETNFHEFIPLDCFEGQSADGSLVPVIPGGGTLQLNFHNRREYVEAVLNYRLQEMNRQAGAVREGMSWIVPVPLLTLLTPKNLEQLVCGMEEMSVDVLRKVVRYRGIDEKNEVVCWFWEVLDSFSNEERIQFLRFVSGRTRLPANPSDISQRFQIMNSDRGANCLPTSQTCFFQLRLPNYPSKELLAEKLRYAIFNCRSIDMDNYMLTRNAENEQMSDEDIEEEDILNPFV</sequence>
<feature type="repeat" description="RCC1" evidence="12">
    <location>
        <begin position="482"/>
        <end position="534"/>
    </location>
</feature>
<keyword evidence="9 10" id="KW-0833">Ubl conjugation pathway</keyword>
<dbReference type="InterPro" id="IPR015943">
    <property type="entry name" value="WD40/YVTN_repeat-like_dom_sf"/>
</dbReference>
<dbReference type="InterPro" id="IPR035983">
    <property type="entry name" value="Hect_E3_ubiquitin_ligase"/>
</dbReference>
<dbReference type="SUPFAM" id="SSF49899">
    <property type="entry name" value="Concanavalin A-like lectins/glucanases"/>
    <property type="match status" value="1"/>
</dbReference>
<dbReference type="InterPro" id="IPR013320">
    <property type="entry name" value="ConA-like_dom_sf"/>
</dbReference>
<keyword evidence="13" id="KW-0175">Coiled coil</keyword>
<dbReference type="InterPro" id="IPR036322">
    <property type="entry name" value="WD40_repeat_dom_sf"/>
</dbReference>
<dbReference type="Pfam" id="PF00622">
    <property type="entry name" value="SPRY"/>
    <property type="match status" value="1"/>
</dbReference>
<evidence type="ECO:0000256" key="13">
    <source>
        <dbReference type="SAM" id="Coils"/>
    </source>
</evidence>
<comment type="subcellular location">
    <subcellularLocation>
        <location evidence="2">Cytoplasm</location>
    </subcellularLocation>
</comment>
<evidence type="ECO:0000256" key="8">
    <source>
        <dbReference type="ARBA" id="ARBA00022737"/>
    </source>
</evidence>
<dbReference type="SUPFAM" id="SSF50985">
    <property type="entry name" value="RCC1/BLIP-II"/>
    <property type="match status" value="3"/>
</dbReference>
<feature type="region of interest" description="Disordered" evidence="14">
    <location>
        <begin position="1395"/>
        <end position="1464"/>
    </location>
</feature>
<dbReference type="InterPro" id="IPR003877">
    <property type="entry name" value="SPRY_dom"/>
</dbReference>
<evidence type="ECO:0000256" key="14">
    <source>
        <dbReference type="SAM" id="MobiDB-lite"/>
    </source>
</evidence>
<keyword evidence="8" id="KW-0677">Repeat</keyword>
<evidence type="ECO:0000256" key="7">
    <source>
        <dbReference type="ARBA" id="ARBA00022679"/>
    </source>
</evidence>
<protein>
    <recommendedName>
        <fullName evidence="4">HECT-type E3 ubiquitin transferase</fullName>
        <ecNumber evidence="4">2.3.2.26</ecNumber>
    </recommendedName>
</protein>
<evidence type="ECO:0000256" key="5">
    <source>
        <dbReference type="ARBA" id="ARBA00022490"/>
    </source>
</evidence>
<evidence type="ECO:0000256" key="4">
    <source>
        <dbReference type="ARBA" id="ARBA00012485"/>
    </source>
</evidence>
<keyword evidence="11" id="KW-0853">WD repeat</keyword>